<dbReference type="PANTHER" id="PTHR33375:SF1">
    <property type="entry name" value="CHROMOSOME-PARTITIONING PROTEIN PARB-RELATED"/>
    <property type="match status" value="1"/>
</dbReference>
<accession>A0A1V1P1T0</accession>
<dbReference type="InterPro" id="IPR004437">
    <property type="entry name" value="ParB/RepB/Spo0J"/>
</dbReference>
<evidence type="ECO:0000256" key="1">
    <source>
        <dbReference type="ARBA" id="ARBA00006295"/>
    </source>
</evidence>
<feature type="domain" description="ParB-like N-terminal" evidence="4">
    <location>
        <begin position="16"/>
        <end position="108"/>
    </location>
</feature>
<dbReference type="InterPro" id="IPR050336">
    <property type="entry name" value="Chromosome_partition/occlusion"/>
</dbReference>
<name>A0A1V1P1T0_9BACT</name>
<dbReference type="PANTHER" id="PTHR33375">
    <property type="entry name" value="CHROMOSOME-PARTITIONING PROTEIN PARB-RELATED"/>
    <property type="match status" value="1"/>
</dbReference>
<evidence type="ECO:0000313" key="6">
    <source>
        <dbReference type="Proteomes" id="UP000189670"/>
    </source>
</evidence>
<dbReference type="NCBIfam" id="TIGR00180">
    <property type="entry name" value="parB_part"/>
    <property type="match status" value="1"/>
</dbReference>
<dbReference type="Gene3D" id="3.90.1530.30">
    <property type="match status" value="1"/>
</dbReference>
<dbReference type="InterPro" id="IPR036086">
    <property type="entry name" value="ParB/Sulfiredoxin_sf"/>
</dbReference>
<dbReference type="Gene3D" id="1.10.10.2830">
    <property type="match status" value="1"/>
</dbReference>
<proteinExistence type="inferred from homology"/>
<sequence length="336" mass="39273">MKTFSELIFAFFMKNEIITIEHHQIEMRYLHTRIYDKKLVEQLRQSIKVFSQLQPVYVVKDKDDSSHFILIDGYLRVLACKECGLDTVKALIHEENEEQAILSILKSDQNRSFQAIEQGLLLNELANSYDHSLSELARLIGKGKSWVHRRLVLVREMPEPILEAVKAGKVSQWTAVRILGPLARANEQHSNWLLEYLEKNQASTRQINRFFEHYKKNSKSIRENMCRDPELFFNSLLQRDNDQEIRKLVRGPEGQFLDDLSNIVKTVEKLLNRSLELFDPLHSDDYKKCIRLKISQMMTLMKILNERMENDQRRSQTNHSNASSARDGDTTNKPSA</sequence>
<dbReference type="GO" id="GO:0005694">
    <property type="term" value="C:chromosome"/>
    <property type="evidence" value="ECO:0007669"/>
    <property type="project" value="TreeGrafter"/>
</dbReference>
<keyword evidence="2" id="KW-0159">Chromosome partition</keyword>
<dbReference type="SUPFAM" id="SSF109709">
    <property type="entry name" value="KorB DNA-binding domain-like"/>
    <property type="match status" value="1"/>
</dbReference>
<evidence type="ECO:0000313" key="5">
    <source>
        <dbReference type="EMBL" id="ETR68827.1"/>
    </source>
</evidence>
<dbReference type="Pfam" id="PF17762">
    <property type="entry name" value="HTH_ParB"/>
    <property type="match status" value="1"/>
</dbReference>
<reference evidence="6" key="1">
    <citation type="submission" date="2012-11" db="EMBL/GenBank/DDBJ databases">
        <authorList>
            <person name="Lucero-Rivera Y.E."/>
            <person name="Tovar-Ramirez D."/>
        </authorList>
    </citation>
    <scope>NUCLEOTIDE SEQUENCE [LARGE SCALE GENOMIC DNA]</scope>
    <source>
        <strain evidence="6">Araruama</strain>
    </source>
</reference>
<feature type="region of interest" description="Disordered" evidence="3">
    <location>
        <begin position="309"/>
        <end position="336"/>
    </location>
</feature>
<dbReference type="SMART" id="SM00470">
    <property type="entry name" value="ParB"/>
    <property type="match status" value="1"/>
</dbReference>
<protein>
    <submittedName>
        <fullName evidence="5">ParB domain-containing protein nuclease</fullName>
    </submittedName>
</protein>
<dbReference type="GO" id="GO:0007059">
    <property type="term" value="P:chromosome segregation"/>
    <property type="evidence" value="ECO:0007669"/>
    <property type="project" value="UniProtKB-KW"/>
</dbReference>
<organism evidence="5 6">
    <name type="scientific">Candidatus Magnetoglobus multicellularis str. Araruama</name>
    <dbReference type="NCBI Taxonomy" id="890399"/>
    <lineage>
        <taxon>Bacteria</taxon>
        <taxon>Pseudomonadati</taxon>
        <taxon>Thermodesulfobacteriota</taxon>
        <taxon>Desulfobacteria</taxon>
        <taxon>Desulfobacterales</taxon>
        <taxon>Desulfobacteraceae</taxon>
        <taxon>Candidatus Magnetoglobus</taxon>
    </lineage>
</organism>
<dbReference type="Pfam" id="PF02195">
    <property type="entry name" value="ParB_N"/>
    <property type="match status" value="1"/>
</dbReference>
<feature type="compositionally biased region" description="Polar residues" evidence="3">
    <location>
        <begin position="315"/>
        <end position="324"/>
    </location>
</feature>
<comment type="similarity">
    <text evidence="1">Belongs to the ParB family.</text>
</comment>
<dbReference type="EMBL" id="ATBP01000822">
    <property type="protein sequence ID" value="ETR68827.1"/>
    <property type="molecule type" value="Genomic_DNA"/>
</dbReference>
<dbReference type="SUPFAM" id="SSF110849">
    <property type="entry name" value="ParB/Sulfiredoxin"/>
    <property type="match status" value="1"/>
</dbReference>
<dbReference type="CDD" id="cd16387">
    <property type="entry name" value="ParB_N_Srx"/>
    <property type="match status" value="1"/>
</dbReference>
<evidence type="ECO:0000256" key="3">
    <source>
        <dbReference type="SAM" id="MobiDB-lite"/>
    </source>
</evidence>
<dbReference type="GO" id="GO:0003677">
    <property type="term" value="F:DNA binding"/>
    <property type="evidence" value="ECO:0007669"/>
    <property type="project" value="InterPro"/>
</dbReference>
<gene>
    <name evidence="5" type="ORF">OMM_04328</name>
</gene>
<evidence type="ECO:0000256" key="2">
    <source>
        <dbReference type="ARBA" id="ARBA00022829"/>
    </source>
</evidence>
<comment type="caution">
    <text evidence="5">The sequence shown here is derived from an EMBL/GenBank/DDBJ whole genome shotgun (WGS) entry which is preliminary data.</text>
</comment>
<dbReference type="InterPro" id="IPR003115">
    <property type="entry name" value="ParB_N"/>
</dbReference>
<evidence type="ECO:0000259" key="4">
    <source>
        <dbReference type="SMART" id="SM00470"/>
    </source>
</evidence>
<dbReference type="InterPro" id="IPR041468">
    <property type="entry name" value="HTH_ParB/Spo0J"/>
</dbReference>
<dbReference type="Proteomes" id="UP000189670">
    <property type="component" value="Unassembled WGS sequence"/>
</dbReference>
<dbReference type="AlphaFoldDB" id="A0A1V1P1T0"/>